<evidence type="ECO:0000256" key="1">
    <source>
        <dbReference type="SAM" id="MobiDB-lite"/>
    </source>
</evidence>
<sequence length="115" mass="13239">ERAAVFKGADPRRPKAAETQRSCWTVNLPPAHEIIFPSKSKVLNERGHRQHHALVLTKRVHVIVTVVRDSTCVVPLLLNRNDFRMFRKRRIDIWTDRPSDTSDRAPTSILSFESS</sequence>
<evidence type="ECO:0000313" key="3">
    <source>
        <dbReference type="Proteomes" id="UP000078542"/>
    </source>
</evidence>
<keyword evidence="3" id="KW-1185">Reference proteome</keyword>
<proteinExistence type="predicted"/>
<evidence type="ECO:0000313" key="2">
    <source>
        <dbReference type="EMBL" id="KYM99674.1"/>
    </source>
</evidence>
<dbReference type="AlphaFoldDB" id="A0A151IFM0"/>
<accession>A0A151IFM0</accession>
<feature type="compositionally biased region" description="Polar residues" evidence="1">
    <location>
        <begin position="104"/>
        <end position="115"/>
    </location>
</feature>
<dbReference type="Proteomes" id="UP000078542">
    <property type="component" value="Unassembled WGS sequence"/>
</dbReference>
<organism evidence="2 3">
    <name type="scientific">Cyphomyrmex costatus</name>
    <dbReference type="NCBI Taxonomy" id="456900"/>
    <lineage>
        <taxon>Eukaryota</taxon>
        <taxon>Metazoa</taxon>
        <taxon>Ecdysozoa</taxon>
        <taxon>Arthropoda</taxon>
        <taxon>Hexapoda</taxon>
        <taxon>Insecta</taxon>
        <taxon>Pterygota</taxon>
        <taxon>Neoptera</taxon>
        <taxon>Endopterygota</taxon>
        <taxon>Hymenoptera</taxon>
        <taxon>Apocrita</taxon>
        <taxon>Aculeata</taxon>
        <taxon>Formicoidea</taxon>
        <taxon>Formicidae</taxon>
        <taxon>Myrmicinae</taxon>
        <taxon>Cyphomyrmex</taxon>
    </lineage>
</organism>
<name>A0A151IFM0_9HYME</name>
<reference evidence="2 3" key="1">
    <citation type="submission" date="2016-03" db="EMBL/GenBank/DDBJ databases">
        <title>Cyphomyrmex costatus WGS genome.</title>
        <authorList>
            <person name="Nygaard S."/>
            <person name="Hu H."/>
            <person name="Boomsma J."/>
            <person name="Zhang G."/>
        </authorList>
    </citation>
    <scope>NUCLEOTIDE SEQUENCE [LARGE SCALE GENOMIC DNA]</scope>
    <source>
        <strain evidence="2">MS0001</strain>
        <tissue evidence="2">Whole body</tissue>
    </source>
</reference>
<dbReference type="EMBL" id="KQ977793">
    <property type="protein sequence ID" value="KYM99674.1"/>
    <property type="molecule type" value="Genomic_DNA"/>
</dbReference>
<protein>
    <submittedName>
        <fullName evidence="2">Uncharacterized protein</fullName>
    </submittedName>
</protein>
<feature type="region of interest" description="Disordered" evidence="1">
    <location>
        <begin position="96"/>
        <end position="115"/>
    </location>
</feature>
<gene>
    <name evidence="2" type="ORF">ALC62_09590</name>
</gene>
<feature type="non-terminal residue" evidence="2">
    <location>
        <position position="1"/>
    </location>
</feature>